<keyword evidence="1" id="KW-0812">Transmembrane</keyword>
<feature type="transmembrane region" description="Helical" evidence="1">
    <location>
        <begin position="9"/>
        <end position="29"/>
    </location>
</feature>
<evidence type="ECO:0000313" key="2">
    <source>
        <dbReference type="EMBL" id="MCQ8126844.1"/>
    </source>
</evidence>
<dbReference type="Proteomes" id="UP001524586">
    <property type="component" value="Unassembled WGS sequence"/>
</dbReference>
<dbReference type="Gene3D" id="2.160.20.10">
    <property type="entry name" value="Single-stranded right-handed beta-helix, Pectin lyase-like"/>
    <property type="match status" value="1"/>
</dbReference>
<name>A0ABT1U073_9GAMM</name>
<evidence type="ECO:0008006" key="4">
    <source>
        <dbReference type="Google" id="ProtNLM"/>
    </source>
</evidence>
<evidence type="ECO:0000256" key="1">
    <source>
        <dbReference type="SAM" id="Phobius"/>
    </source>
</evidence>
<dbReference type="SUPFAM" id="SSF51126">
    <property type="entry name" value="Pectin lyase-like"/>
    <property type="match status" value="1"/>
</dbReference>
<protein>
    <recommendedName>
        <fullName evidence="4">Right handed beta helix domain-containing protein</fullName>
    </recommendedName>
</protein>
<organism evidence="2 3">
    <name type="scientific">Methylomonas rivi</name>
    <dbReference type="NCBI Taxonomy" id="2952226"/>
    <lineage>
        <taxon>Bacteria</taxon>
        <taxon>Pseudomonadati</taxon>
        <taxon>Pseudomonadota</taxon>
        <taxon>Gammaproteobacteria</taxon>
        <taxon>Methylococcales</taxon>
        <taxon>Methylococcaceae</taxon>
        <taxon>Methylomonas</taxon>
    </lineage>
</organism>
<keyword evidence="1" id="KW-0472">Membrane</keyword>
<accession>A0ABT1U073</accession>
<dbReference type="RefSeq" id="WP_256613167.1">
    <property type="nucleotide sequence ID" value="NZ_JANIBK010000001.1"/>
</dbReference>
<dbReference type="InterPro" id="IPR012334">
    <property type="entry name" value="Pectin_lyas_fold"/>
</dbReference>
<dbReference type="EMBL" id="JANIBK010000001">
    <property type="protein sequence ID" value="MCQ8126844.1"/>
    <property type="molecule type" value="Genomic_DNA"/>
</dbReference>
<keyword evidence="1" id="KW-1133">Transmembrane helix</keyword>
<sequence length="378" mass="41518">MIKRLNKLIVGYMALVGFVAHIGLVYVLIGNPKIRYGIENKFFTVSEKNKKNSAEIQEEINASFGKWTPKYINQLGENKILVNGREFPDLTSALDALRDGDTLELGAGVYKTPLFIRKNGITVVGRGHVIFDGAVAGGKGAIVIKGNSATIDNIECRGIKVPDQNGACVRLEGGNLLLNHVYFHDSEQGLLTGKQPELVKIKDSRFELLGRRGKSHGIYVGVGGELYIEDSLFIAAVDQGHEIKSRARVTEIVRSVVASLSSDSSRLIDIPNGGIVSIRNSILEKGPGSVNSDLIGYGLEGYKHKSNYVELKNNVVIMERKGRNNLLHAAGEDVETKFDSNVFVGKEEVVVDGVNIWYQSREKSGIKDYPFIPLPYME</sequence>
<dbReference type="InterPro" id="IPR011050">
    <property type="entry name" value="Pectin_lyase_fold/virulence"/>
</dbReference>
<keyword evidence="3" id="KW-1185">Reference proteome</keyword>
<reference evidence="2 3" key="1">
    <citation type="submission" date="2022-07" db="EMBL/GenBank/DDBJ databases">
        <title>Methylomonas rivi sp. nov., Methylomonas rosea sp. nov., Methylomonas aureus sp. nov. and Methylomonas subterranea sp. nov., four novel methanotrophs isolated from a freshwater creek and the deep terrestrial subsurface.</title>
        <authorList>
            <person name="Abin C."/>
            <person name="Sankaranarayanan K."/>
            <person name="Garner C."/>
            <person name="Sindelar R."/>
            <person name="Kotary K."/>
            <person name="Garner R."/>
            <person name="Barclay S."/>
            <person name="Lawson P."/>
            <person name="Krumholz L."/>
        </authorList>
    </citation>
    <scope>NUCLEOTIDE SEQUENCE [LARGE SCALE GENOMIC DNA]</scope>
    <source>
        <strain evidence="2 3">WSC-6</strain>
    </source>
</reference>
<comment type="caution">
    <text evidence="2">The sequence shown here is derived from an EMBL/GenBank/DDBJ whole genome shotgun (WGS) entry which is preliminary data.</text>
</comment>
<gene>
    <name evidence="2" type="ORF">NP596_00125</name>
</gene>
<proteinExistence type="predicted"/>
<evidence type="ECO:0000313" key="3">
    <source>
        <dbReference type="Proteomes" id="UP001524586"/>
    </source>
</evidence>